<accession>A0AAF1BPT6</accession>
<dbReference type="AlphaFoldDB" id="A0AAF1BPT6"/>
<dbReference type="EMBL" id="CP086715">
    <property type="protein sequence ID" value="WOO79813.1"/>
    <property type="molecule type" value="Genomic_DNA"/>
</dbReference>
<sequence>MHAAAAALLVPYLLASSALAEPVHLPLRHKLRYDDEHDYGLGKRDSQRTGIAAWGADAVYSVPITFGTPYQMLDLVLDSTLINTYVFENTCLTCAGYMTFEVNKSTTWVPSDVNPIAGSGDVGTDVVGVWLLPGQNTNYTFGAVNTTVYADLPKGFVLPPNLTVSGNLGMGPTPANGSHHNPLLYNLAQNWTDKVYGVKLDRTRYSFNDNIFANTEIPGGILTLGGVDNSVLASNISFLPVVNISHSYQVWAVPLDGINIAGVPVRAVQTQPLVAFPDMVGQAIIGTHAVVGELYSHVPGALLLKSGWNSTVWSANAWVFPASSIGIGTDTNGTTPKASIGLEIILGGKAYPVADVDFAIKLITPSELISRWGATQAQAAAAPLWVIGGVQELEPWPRGLPIGFGLGLSFLRNVYTAYRFSPDSVGFGHLTYDAGAPVVMGPGTPRNISDVQPSSPSGAQATPSSTAKASKGATKRANVIFGLVAAAVAVWIAV</sequence>
<evidence type="ECO:0000313" key="5">
    <source>
        <dbReference type="EMBL" id="WOO79813.1"/>
    </source>
</evidence>
<dbReference type="GO" id="GO:0004190">
    <property type="term" value="F:aspartic-type endopeptidase activity"/>
    <property type="evidence" value="ECO:0007669"/>
    <property type="project" value="InterPro"/>
</dbReference>
<feature type="region of interest" description="Disordered" evidence="2">
    <location>
        <begin position="443"/>
        <end position="470"/>
    </location>
</feature>
<comment type="similarity">
    <text evidence="1">Belongs to the peptidase A1 family.</text>
</comment>
<reference evidence="5" key="1">
    <citation type="submission" date="2023-10" db="EMBL/GenBank/DDBJ databases">
        <authorList>
            <person name="Noh H."/>
        </authorList>
    </citation>
    <scope>NUCLEOTIDE SEQUENCE</scope>
    <source>
        <strain evidence="5">DUCC4014</strain>
    </source>
</reference>
<dbReference type="SUPFAM" id="SSF50630">
    <property type="entry name" value="Acid proteases"/>
    <property type="match status" value="1"/>
</dbReference>
<feature type="signal peptide" evidence="3">
    <location>
        <begin position="1"/>
        <end position="20"/>
    </location>
</feature>
<organism evidence="5 6">
    <name type="scientific">Vanrija pseudolonga</name>
    <dbReference type="NCBI Taxonomy" id="143232"/>
    <lineage>
        <taxon>Eukaryota</taxon>
        <taxon>Fungi</taxon>
        <taxon>Dikarya</taxon>
        <taxon>Basidiomycota</taxon>
        <taxon>Agaricomycotina</taxon>
        <taxon>Tremellomycetes</taxon>
        <taxon>Trichosporonales</taxon>
        <taxon>Trichosporonaceae</taxon>
        <taxon>Vanrija</taxon>
    </lineage>
</organism>
<evidence type="ECO:0000256" key="3">
    <source>
        <dbReference type="SAM" id="SignalP"/>
    </source>
</evidence>
<dbReference type="PANTHER" id="PTHR47966">
    <property type="entry name" value="BETA-SITE APP-CLEAVING ENZYME, ISOFORM A-RELATED"/>
    <property type="match status" value="1"/>
</dbReference>
<evidence type="ECO:0000259" key="4">
    <source>
        <dbReference type="PROSITE" id="PS51767"/>
    </source>
</evidence>
<dbReference type="InterPro" id="IPR001461">
    <property type="entry name" value="Aspartic_peptidase_A1"/>
</dbReference>
<protein>
    <submittedName>
        <fullName evidence="5">Pregnancy-associated glycoprotein 1</fullName>
    </submittedName>
</protein>
<proteinExistence type="inferred from homology"/>
<feature type="chain" id="PRO_5041945617" evidence="3">
    <location>
        <begin position="21"/>
        <end position="494"/>
    </location>
</feature>
<dbReference type="PANTHER" id="PTHR47966:SF6">
    <property type="entry name" value="PEPTIDASE A1 DOMAIN-CONTAINING PROTEIN"/>
    <property type="match status" value="1"/>
</dbReference>
<evidence type="ECO:0000256" key="1">
    <source>
        <dbReference type="ARBA" id="ARBA00007447"/>
    </source>
</evidence>
<keyword evidence="6" id="KW-1185">Reference proteome</keyword>
<name>A0AAF1BPT6_9TREE</name>
<dbReference type="GeneID" id="87806573"/>
<dbReference type="Proteomes" id="UP000827549">
    <property type="component" value="Chromosome 2"/>
</dbReference>
<feature type="domain" description="Peptidase A1" evidence="4">
    <location>
        <begin position="60"/>
        <end position="428"/>
    </location>
</feature>
<dbReference type="CDD" id="cd05471">
    <property type="entry name" value="pepsin_like"/>
    <property type="match status" value="1"/>
</dbReference>
<dbReference type="GO" id="GO:0006508">
    <property type="term" value="P:proteolysis"/>
    <property type="evidence" value="ECO:0007669"/>
    <property type="project" value="InterPro"/>
</dbReference>
<dbReference type="InterPro" id="IPR021109">
    <property type="entry name" value="Peptidase_aspartic_dom_sf"/>
</dbReference>
<keyword evidence="3" id="KW-0732">Signal</keyword>
<dbReference type="InterPro" id="IPR034164">
    <property type="entry name" value="Pepsin-like_dom"/>
</dbReference>
<feature type="compositionally biased region" description="Polar residues" evidence="2">
    <location>
        <begin position="446"/>
        <end position="468"/>
    </location>
</feature>
<gene>
    <name evidence="5" type="primary">PAG1_0</name>
    <name evidence="5" type="ORF">LOC62_02G003329</name>
</gene>
<dbReference type="RefSeq" id="XP_062625845.1">
    <property type="nucleotide sequence ID" value="XM_062769861.1"/>
</dbReference>
<evidence type="ECO:0000313" key="6">
    <source>
        <dbReference type="Proteomes" id="UP000827549"/>
    </source>
</evidence>
<dbReference type="Gene3D" id="2.40.70.10">
    <property type="entry name" value="Acid Proteases"/>
    <property type="match status" value="2"/>
</dbReference>
<dbReference type="PROSITE" id="PS51767">
    <property type="entry name" value="PEPTIDASE_A1"/>
    <property type="match status" value="1"/>
</dbReference>
<dbReference type="InterPro" id="IPR033121">
    <property type="entry name" value="PEPTIDASE_A1"/>
</dbReference>
<evidence type="ECO:0000256" key="2">
    <source>
        <dbReference type="SAM" id="MobiDB-lite"/>
    </source>
</evidence>
<dbReference type="Pfam" id="PF00026">
    <property type="entry name" value="Asp"/>
    <property type="match status" value="1"/>
</dbReference>